<dbReference type="AlphaFoldDB" id="A0A645GRL9"/>
<reference evidence="1" key="1">
    <citation type="submission" date="2019-08" db="EMBL/GenBank/DDBJ databases">
        <authorList>
            <person name="Kucharzyk K."/>
            <person name="Murdoch R.W."/>
            <person name="Higgins S."/>
            <person name="Loffler F."/>
        </authorList>
    </citation>
    <scope>NUCLEOTIDE SEQUENCE</scope>
</reference>
<accession>A0A645GRL9</accession>
<proteinExistence type="predicted"/>
<comment type="caution">
    <text evidence="1">The sequence shown here is derived from an EMBL/GenBank/DDBJ whole genome shotgun (WGS) entry which is preliminary data.</text>
</comment>
<dbReference type="EMBL" id="VSSQ01078947">
    <property type="protein sequence ID" value="MPN28592.1"/>
    <property type="molecule type" value="Genomic_DNA"/>
</dbReference>
<protein>
    <submittedName>
        <fullName evidence="1">Uncharacterized protein</fullName>
    </submittedName>
</protein>
<dbReference type="InterPro" id="IPR046484">
    <property type="entry name" value="DUF6577"/>
</dbReference>
<dbReference type="Pfam" id="PF20217">
    <property type="entry name" value="DUF6577"/>
    <property type="match status" value="1"/>
</dbReference>
<evidence type="ECO:0000313" key="1">
    <source>
        <dbReference type="EMBL" id="MPN28592.1"/>
    </source>
</evidence>
<organism evidence="1">
    <name type="scientific">bioreactor metagenome</name>
    <dbReference type="NCBI Taxonomy" id="1076179"/>
    <lineage>
        <taxon>unclassified sequences</taxon>
        <taxon>metagenomes</taxon>
        <taxon>ecological metagenomes</taxon>
    </lineage>
</organism>
<gene>
    <name evidence="1" type="ORF">SDC9_176034</name>
</gene>
<sequence length="136" mass="15784">MHHIPNLNLLFIDVEREVAESIFNLLNTSNKKRVFLLPSSTDFERYISTNEAIIIRPLISESPLQLIEDINTPTIEKVLVDIIGDVEFSFLQGSEINYVYTSIFERHPVNKNKLLRYAARRGRKEEVEQLIDANKL</sequence>
<name>A0A645GRL9_9ZZZZ</name>